<name>A0ACC3AA62_9EURO</name>
<dbReference type="EMBL" id="JAPDRQ010000054">
    <property type="protein sequence ID" value="KAJ9658153.1"/>
    <property type="molecule type" value="Genomic_DNA"/>
</dbReference>
<evidence type="ECO:0000313" key="2">
    <source>
        <dbReference type="Proteomes" id="UP001172386"/>
    </source>
</evidence>
<comment type="caution">
    <text evidence="1">The sequence shown here is derived from an EMBL/GenBank/DDBJ whole genome shotgun (WGS) entry which is preliminary data.</text>
</comment>
<reference evidence="1" key="1">
    <citation type="submission" date="2022-10" db="EMBL/GenBank/DDBJ databases">
        <title>Culturing micro-colonial fungi from biological soil crusts in the Mojave desert and describing Neophaeococcomyces mojavensis, and introducing the new genera and species Taxawa tesnikishii.</title>
        <authorList>
            <person name="Kurbessoian T."/>
            <person name="Stajich J.E."/>
        </authorList>
    </citation>
    <scope>NUCLEOTIDE SEQUENCE</scope>
    <source>
        <strain evidence="1">JES_112</strain>
    </source>
</reference>
<gene>
    <name evidence="1" type="ORF">H2198_003858</name>
</gene>
<accession>A0ACC3AA62</accession>
<proteinExistence type="predicted"/>
<evidence type="ECO:0000313" key="1">
    <source>
        <dbReference type="EMBL" id="KAJ9658153.1"/>
    </source>
</evidence>
<protein>
    <submittedName>
        <fullName evidence="1">Uncharacterized protein</fullName>
    </submittedName>
</protein>
<organism evidence="1 2">
    <name type="scientific">Neophaeococcomyces mojaviensis</name>
    <dbReference type="NCBI Taxonomy" id="3383035"/>
    <lineage>
        <taxon>Eukaryota</taxon>
        <taxon>Fungi</taxon>
        <taxon>Dikarya</taxon>
        <taxon>Ascomycota</taxon>
        <taxon>Pezizomycotina</taxon>
        <taxon>Eurotiomycetes</taxon>
        <taxon>Chaetothyriomycetidae</taxon>
        <taxon>Chaetothyriales</taxon>
        <taxon>Chaetothyriales incertae sedis</taxon>
        <taxon>Neophaeococcomyces</taxon>
    </lineage>
</organism>
<sequence length="220" mass="24463">MKIILAGSTGFVGQEVLKQCCESPQIDSIVVLSRRPLPQALDHAKVNTIIINDFTSYSQETINVIADADGCIWTLGGSSSSPNVEIDFPMAFTQAMTRSWSQRLKPFRYVHCSGILAEKDQTKRLYFLQEGRRAKGQAEADLMNFAVNSHQRDLWQTCVMRPSMVLPIQPNALQRISSFIIGGIMVDDLARAAVDLTVNGNSKQILEHEDLILLGKNVQQ</sequence>
<dbReference type="Proteomes" id="UP001172386">
    <property type="component" value="Unassembled WGS sequence"/>
</dbReference>
<keyword evidence="2" id="KW-1185">Reference proteome</keyword>